<protein>
    <recommendedName>
        <fullName evidence="6">Long-chain-fatty-acid--CoA ligase</fullName>
        <ecNumber evidence="5">6.2.1.3</ecNumber>
    </recommendedName>
    <alternativeName>
        <fullName evidence="7">Long-chain acyl-CoA synthetase</fullName>
    </alternativeName>
</protein>
<dbReference type="InterPro" id="IPR045851">
    <property type="entry name" value="AMP-bd_C_sf"/>
</dbReference>
<evidence type="ECO:0000256" key="6">
    <source>
        <dbReference type="ARBA" id="ARBA00039545"/>
    </source>
</evidence>
<evidence type="ECO:0000259" key="9">
    <source>
        <dbReference type="Pfam" id="PF13193"/>
    </source>
</evidence>
<dbReference type="PANTHER" id="PTHR43767:SF8">
    <property type="entry name" value="LONG-CHAIN-FATTY-ACID--COA LIGASE"/>
    <property type="match status" value="1"/>
</dbReference>
<evidence type="ECO:0000256" key="5">
    <source>
        <dbReference type="ARBA" id="ARBA00026121"/>
    </source>
</evidence>
<comment type="caution">
    <text evidence="10">The sequence shown here is derived from an EMBL/GenBank/DDBJ whole genome shotgun (WGS) entry which is preliminary data.</text>
</comment>
<comment type="pathway">
    <text evidence="2">Lipid metabolism; fatty acid beta-oxidation.</text>
</comment>
<evidence type="ECO:0000256" key="7">
    <source>
        <dbReference type="ARBA" id="ARBA00042773"/>
    </source>
</evidence>
<dbReference type="EMBL" id="JBAKAZ010000011">
    <property type="protein sequence ID" value="MEL0628905.1"/>
    <property type="molecule type" value="Genomic_DNA"/>
</dbReference>
<organism evidence="10 11">
    <name type="scientific">Psychromonas aquatilis</name>
    <dbReference type="NCBI Taxonomy" id="2005072"/>
    <lineage>
        <taxon>Bacteria</taxon>
        <taxon>Pseudomonadati</taxon>
        <taxon>Pseudomonadota</taxon>
        <taxon>Gammaproteobacteria</taxon>
        <taxon>Alteromonadales</taxon>
        <taxon>Psychromonadaceae</taxon>
        <taxon>Psychromonas</taxon>
    </lineage>
</organism>
<evidence type="ECO:0000313" key="10">
    <source>
        <dbReference type="EMBL" id="MEL0628905.1"/>
    </source>
</evidence>
<sequence length="555" mass="61698">MFQPWIDKYPAGVDSEIDETTLVSLVEMFEHSVASYPNNTAFINMDKTLTFSELAIESEKIAAYLQQKTHLKKGDSVAIMMPNLLQYPIILMGILRAGLVVVNVNPLYTASELKHQLNDSGAKAIFMVANYASTLQSIVKETQIKHVVLTEVGDALPLFRRAFVNFIVKYIKRMVPAFTLPNARGYHSALKKGEKAAYIRPVIKLDDIAFIQYTGGTTGIAKGAVMTHRNMAASLAQAEAVFSIAINEGDETIVTALPLYHAFALTVNCLYFIKKGATNLLITNPRDINTFIKTLSHHKFTYFTALNTLFNALLNHPKINEVDFSQLKITLAGGMATQTKVAQQWQKVTGSTVIEGYGLTECAPMVSVNSYNSTVHNGSIGLPLPSTLVRLIDDQGNQITDFNSPGEIEIKGPQVMREYWKNDSETDKAFNHGWFKSGDIGLFDEQGLLYLVDRKKDMILVSGFNVYPNEIEGVVVQLKGVLEAAAIGIEDSKTGERVKLFVVINDTHVTVEDIRQHCRQHLTAYKQPIKIDIVSELPKNNVGKVLRRLLKERLS</sequence>
<keyword evidence="4" id="KW-0472">Membrane</keyword>
<dbReference type="RefSeq" id="WP_341596952.1">
    <property type="nucleotide sequence ID" value="NZ_JBAKAZ010000011.1"/>
</dbReference>
<keyword evidence="11" id="KW-1185">Reference proteome</keyword>
<dbReference type="Proteomes" id="UP001369082">
    <property type="component" value="Unassembled WGS sequence"/>
</dbReference>
<gene>
    <name evidence="10" type="ORF">V6256_04710</name>
</gene>
<dbReference type="InterPro" id="IPR000873">
    <property type="entry name" value="AMP-dep_synth/lig_dom"/>
</dbReference>
<feature type="domain" description="AMP-binding enzyme C-terminal" evidence="9">
    <location>
        <begin position="470"/>
        <end position="544"/>
    </location>
</feature>
<dbReference type="PANTHER" id="PTHR43767">
    <property type="entry name" value="LONG-CHAIN-FATTY-ACID--COA LIGASE"/>
    <property type="match status" value="1"/>
</dbReference>
<evidence type="ECO:0000256" key="2">
    <source>
        <dbReference type="ARBA" id="ARBA00005005"/>
    </source>
</evidence>
<name>A0ABU9GNP6_9GAMM</name>
<evidence type="ECO:0000256" key="3">
    <source>
        <dbReference type="ARBA" id="ARBA00022598"/>
    </source>
</evidence>
<keyword evidence="3" id="KW-0436">Ligase</keyword>
<dbReference type="Pfam" id="PF00501">
    <property type="entry name" value="AMP-binding"/>
    <property type="match status" value="1"/>
</dbReference>
<dbReference type="Pfam" id="PF13193">
    <property type="entry name" value="AMP-binding_C"/>
    <property type="match status" value="1"/>
</dbReference>
<feature type="domain" description="AMP-dependent synthetase/ligase" evidence="8">
    <location>
        <begin position="29"/>
        <end position="420"/>
    </location>
</feature>
<dbReference type="Gene3D" id="3.40.50.980">
    <property type="match status" value="2"/>
</dbReference>
<dbReference type="EC" id="6.2.1.3" evidence="5"/>
<comment type="subcellular location">
    <subcellularLocation>
        <location evidence="1">Membrane</location>
        <topology evidence="1">Peripheral membrane protein</topology>
    </subcellularLocation>
</comment>
<reference evidence="10 11" key="1">
    <citation type="submission" date="2024-02" db="EMBL/GenBank/DDBJ databases">
        <title>Bacteria isolated from the canopy kelp, Nereocystis luetkeana.</title>
        <authorList>
            <person name="Pfister C.A."/>
            <person name="Younker I.T."/>
            <person name="Light S.H."/>
        </authorList>
    </citation>
    <scope>NUCLEOTIDE SEQUENCE [LARGE SCALE GENOMIC DNA]</scope>
    <source>
        <strain evidence="10 11">TI.1.05</strain>
    </source>
</reference>
<evidence type="ECO:0000256" key="1">
    <source>
        <dbReference type="ARBA" id="ARBA00004170"/>
    </source>
</evidence>
<dbReference type="InterPro" id="IPR025110">
    <property type="entry name" value="AMP-bd_C"/>
</dbReference>
<accession>A0ABU9GNP6</accession>
<dbReference type="Gene3D" id="3.30.300.30">
    <property type="match status" value="1"/>
</dbReference>
<dbReference type="InterPro" id="IPR020845">
    <property type="entry name" value="AMP-binding_CS"/>
</dbReference>
<dbReference type="CDD" id="cd05936">
    <property type="entry name" value="FC-FACS_FadD_like"/>
    <property type="match status" value="1"/>
</dbReference>
<evidence type="ECO:0000259" key="8">
    <source>
        <dbReference type="Pfam" id="PF00501"/>
    </source>
</evidence>
<evidence type="ECO:0000313" key="11">
    <source>
        <dbReference type="Proteomes" id="UP001369082"/>
    </source>
</evidence>
<dbReference type="InterPro" id="IPR050237">
    <property type="entry name" value="ATP-dep_AMP-bd_enzyme"/>
</dbReference>
<dbReference type="SUPFAM" id="SSF56801">
    <property type="entry name" value="Acetyl-CoA synthetase-like"/>
    <property type="match status" value="1"/>
</dbReference>
<dbReference type="PROSITE" id="PS00455">
    <property type="entry name" value="AMP_BINDING"/>
    <property type="match status" value="1"/>
</dbReference>
<proteinExistence type="predicted"/>
<dbReference type="Gene3D" id="2.30.38.10">
    <property type="entry name" value="Luciferase, Domain 3"/>
    <property type="match status" value="1"/>
</dbReference>
<evidence type="ECO:0000256" key="4">
    <source>
        <dbReference type="ARBA" id="ARBA00023136"/>
    </source>
</evidence>